<protein>
    <submittedName>
        <fullName evidence="1">DUF5318 family protein</fullName>
    </submittedName>
</protein>
<proteinExistence type="predicted"/>
<sequence>MIRRRAISLQLMVLPRGWEQSVKSRSLARMWSQRRVVDYGLAKRAALRSRPSGRASAREICDAQPCLLRAARHFGGSTERPCPVCERKNVTNVTYVYGDSPGRHAGRAKPTSEPREMAHDYVEFRVYAVEVCQGCSWNHLTVSNVLGNGPPDTVGTT</sequence>
<evidence type="ECO:0000313" key="1">
    <source>
        <dbReference type="EMBL" id="MFB9529952.1"/>
    </source>
</evidence>
<name>A0ABV5Q3C6_9ACTN</name>
<comment type="caution">
    <text evidence="1">The sequence shown here is derived from an EMBL/GenBank/DDBJ whole genome shotgun (WGS) entry which is preliminary data.</text>
</comment>
<accession>A0ABV5Q3C6</accession>
<dbReference type="Pfam" id="PF17249">
    <property type="entry name" value="DUF5318"/>
    <property type="match status" value="1"/>
</dbReference>
<evidence type="ECO:0000313" key="2">
    <source>
        <dbReference type="Proteomes" id="UP001589646"/>
    </source>
</evidence>
<organism evidence="1 2">
    <name type="scientific">Nonomuraea roseola</name>
    <dbReference type="NCBI Taxonomy" id="46179"/>
    <lineage>
        <taxon>Bacteria</taxon>
        <taxon>Bacillati</taxon>
        <taxon>Actinomycetota</taxon>
        <taxon>Actinomycetes</taxon>
        <taxon>Streptosporangiales</taxon>
        <taxon>Streptosporangiaceae</taxon>
        <taxon>Nonomuraea</taxon>
    </lineage>
</organism>
<dbReference type="Proteomes" id="UP001589646">
    <property type="component" value="Unassembled WGS sequence"/>
</dbReference>
<dbReference type="InterPro" id="IPR035169">
    <property type="entry name" value="DUF5318"/>
</dbReference>
<reference evidence="1 2" key="1">
    <citation type="submission" date="2024-09" db="EMBL/GenBank/DDBJ databases">
        <authorList>
            <person name="Sun Q."/>
            <person name="Mori K."/>
        </authorList>
    </citation>
    <scope>NUCLEOTIDE SEQUENCE [LARGE SCALE GENOMIC DNA]</scope>
    <source>
        <strain evidence="1 2">JCM 3323</strain>
    </source>
</reference>
<dbReference type="EMBL" id="JBHMCE010000007">
    <property type="protein sequence ID" value="MFB9529952.1"/>
    <property type="molecule type" value="Genomic_DNA"/>
</dbReference>
<dbReference type="RefSeq" id="WP_379479084.1">
    <property type="nucleotide sequence ID" value="NZ_JBHMCE010000007.1"/>
</dbReference>
<keyword evidence="2" id="KW-1185">Reference proteome</keyword>
<gene>
    <name evidence="1" type="ORF">ACFFRN_25415</name>
</gene>